<proteinExistence type="predicted"/>
<sequence>MVQKSVSGQAIVTPFPSMLQHKNRVIQIHLFPDLRGKKAEGVDEKKTLTFIAEIGGKGGGRRKIRKKMQDEEKLIRNILCLYT</sequence>
<name>A0A8X6FU41_TRICU</name>
<evidence type="ECO:0000313" key="1">
    <source>
        <dbReference type="EMBL" id="GFQ88452.1"/>
    </source>
</evidence>
<dbReference type="AlphaFoldDB" id="A0A8X6FU41"/>
<organism evidence="1 2">
    <name type="scientific">Trichonephila clavata</name>
    <name type="common">Joro spider</name>
    <name type="synonym">Nephila clavata</name>
    <dbReference type="NCBI Taxonomy" id="2740835"/>
    <lineage>
        <taxon>Eukaryota</taxon>
        <taxon>Metazoa</taxon>
        <taxon>Ecdysozoa</taxon>
        <taxon>Arthropoda</taxon>
        <taxon>Chelicerata</taxon>
        <taxon>Arachnida</taxon>
        <taxon>Araneae</taxon>
        <taxon>Araneomorphae</taxon>
        <taxon>Entelegynae</taxon>
        <taxon>Araneoidea</taxon>
        <taxon>Nephilidae</taxon>
        <taxon>Trichonephila</taxon>
    </lineage>
</organism>
<dbReference type="EMBL" id="BMAO01023393">
    <property type="protein sequence ID" value="GFQ88452.1"/>
    <property type="molecule type" value="Genomic_DNA"/>
</dbReference>
<keyword evidence="2" id="KW-1185">Reference proteome</keyword>
<evidence type="ECO:0000313" key="2">
    <source>
        <dbReference type="Proteomes" id="UP000887116"/>
    </source>
</evidence>
<gene>
    <name evidence="1" type="ORF">TNCT_68861</name>
</gene>
<dbReference type="Proteomes" id="UP000887116">
    <property type="component" value="Unassembled WGS sequence"/>
</dbReference>
<protein>
    <submittedName>
        <fullName evidence="1">Uncharacterized protein</fullName>
    </submittedName>
</protein>
<reference evidence="1" key="1">
    <citation type="submission" date="2020-07" db="EMBL/GenBank/DDBJ databases">
        <title>Multicomponent nature underlies the extraordinary mechanical properties of spider dragline silk.</title>
        <authorList>
            <person name="Kono N."/>
            <person name="Nakamura H."/>
            <person name="Mori M."/>
            <person name="Yoshida Y."/>
            <person name="Ohtoshi R."/>
            <person name="Malay A.D."/>
            <person name="Moran D.A.P."/>
            <person name="Tomita M."/>
            <person name="Numata K."/>
            <person name="Arakawa K."/>
        </authorList>
    </citation>
    <scope>NUCLEOTIDE SEQUENCE</scope>
</reference>
<accession>A0A8X6FU41</accession>
<comment type="caution">
    <text evidence="1">The sequence shown here is derived from an EMBL/GenBank/DDBJ whole genome shotgun (WGS) entry which is preliminary data.</text>
</comment>